<feature type="compositionally biased region" description="Low complexity" evidence="1">
    <location>
        <begin position="97"/>
        <end position="125"/>
    </location>
</feature>
<dbReference type="EMBL" id="ANIZ01003684">
    <property type="protein sequence ID" value="ETI32145.1"/>
    <property type="molecule type" value="Genomic_DNA"/>
</dbReference>
<feature type="region of interest" description="Disordered" evidence="1">
    <location>
        <begin position="71"/>
        <end position="163"/>
    </location>
</feature>
<organism evidence="2 3">
    <name type="scientific">Phytophthora nicotianae P1569</name>
    <dbReference type="NCBI Taxonomy" id="1317065"/>
    <lineage>
        <taxon>Eukaryota</taxon>
        <taxon>Sar</taxon>
        <taxon>Stramenopiles</taxon>
        <taxon>Oomycota</taxon>
        <taxon>Peronosporomycetes</taxon>
        <taxon>Peronosporales</taxon>
        <taxon>Peronosporaceae</taxon>
        <taxon>Phytophthora</taxon>
    </lineage>
</organism>
<dbReference type="AlphaFoldDB" id="V9DZ37"/>
<sequence length="163" mass="15980">MFSMSDEEEEQADQSDPPVVEGPSVSGEADGQDPGRPVEASAMPIDATQQRPALVETAEGRGALLGILTGMAQVPGPGEPRASRSWSSTPTREGRLRGAALRGAGPTTAVAGTSSGGTATVVSSTTEEHGEGAQAGATVSPAPAAVPTSAGGKPPTTSAFAGG</sequence>
<gene>
    <name evidence="2" type="ORF">F443_20964</name>
</gene>
<keyword evidence="3" id="KW-1185">Reference proteome</keyword>
<protein>
    <submittedName>
        <fullName evidence="2">Uncharacterized protein</fullName>
    </submittedName>
</protein>
<accession>V9DZ37</accession>
<comment type="caution">
    <text evidence="2">The sequence shown here is derived from an EMBL/GenBank/DDBJ whole genome shotgun (WGS) entry which is preliminary data.</text>
</comment>
<dbReference type="Proteomes" id="UP000018721">
    <property type="component" value="Unassembled WGS sequence"/>
</dbReference>
<feature type="region of interest" description="Disordered" evidence="1">
    <location>
        <begin position="1"/>
        <end position="52"/>
    </location>
</feature>
<evidence type="ECO:0000313" key="3">
    <source>
        <dbReference type="Proteomes" id="UP000018721"/>
    </source>
</evidence>
<reference evidence="2 3" key="1">
    <citation type="submission" date="2013-11" db="EMBL/GenBank/DDBJ databases">
        <title>The Genome Sequence of Phytophthora parasitica P1569.</title>
        <authorList>
            <consortium name="The Broad Institute Genomics Platform"/>
            <person name="Russ C."/>
            <person name="Tyler B."/>
            <person name="Panabieres F."/>
            <person name="Shan W."/>
            <person name="Tripathy S."/>
            <person name="Grunwald N."/>
            <person name="Machado M."/>
            <person name="Johnson C.S."/>
            <person name="Arredondo F."/>
            <person name="Hong C."/>
            <person name="Coffey M."/>
            <person name="Young S.K."/>
            <person name="Zeng Q."/>
            <person name="Gargeya S."/>
            <person name="Fitzgerald M."/>
            <person name="Abouelleil A."/>
            <person name="Alvarado L."/>
            <person name="Chapman S.B."/>
            <person name="Gainer-Dewar J."/>
            <person name="Goldberg J."/>
            <person name="Griggs A."/>
            <person name="Gujja S."/>
            <person name="Hansen M."/>
            <person name="Howarth C."/>
            <person name="Imamovic A."/>
            <person name="Ireland A."/>
            <person name="Larimer J."/>
            <person name="McCowan C."/>
            <person name="Murphy C."/>
            <person name="Pearson M."/>
            <person name="Poon T.W."/>
            <person name="Priest M."/>
            <person name="Roberts A."/>
            <person name="Saif S."/>
            <person name="Shea T."/>
            <person name="Sykes S."/>
            <person name="Wortman J."/>
            <person name="Nusbaum C."/>
            <person name="Birren B."/>
        </authorList>
    </citation>
    <scope>NUCLEOTIDE SEQUENCE [LARGE SCALE GENOMIC DNA]</scope>
    <source>
        <strain evidence="2 3">P1569</strain>
    </source>
</reference>
<dbReference type="HOGENOM" id="CLU_1630326_0_0_1"/>
<name>V9DZ37_PHYNI</name>
<evidence type="ECO:0000256" key="1">
    <source>
        <dbReference type="SAM" id="MobiDB-lite"/>
    </source>
</evidence>
<evidence type="ECO:0000313" key="2">
    <source>
        <dbReference type="EMBL" id="ETI32145.1"/>
    </source>
</evidence>
<proteinExistence type="predicted"/>
<feature type="compositionally biased region" description="Low complexity" evidence="1">
    <location>
        <begin position="135"/>
        <end position="152"/>
    </location>
</feature>
<feature type="compositionally biased region" description="Acidic residues" evidence="1">
    <location>
        <begin position="1"/>
        <end position="13"/>
    </location>
</feature>